<evidence type="ECO:0008006" key="3">
    <source>
        <dbReference type="Google" id="ProtNLM"/>
    </source>
</evidence>
<reference evidence="1" key="1">
    <citation type="submission" date="2023-10" db="EMBL/GenBank/DDBJ databases">
        <title>Genome assembly of Pristionchus species.</title>
        <authorList>
            <person name="Yoshida K."/>
            <person name="Sommer R.J."/>
        </authorList>
    </citation>
    <scope>NUCLEOTIDE SEQUENCE</scope>
    <source>
        <strain evidence="1">RS5133</strain>
    </source>
</reference>
<comment type="caution">
    <text evidence="1">The sequence shown here is derived from an EMBL/GenBank/DDBJ whole genome shotgun (WGS) entry which is preliminary data.</text>
</comment>
<evidence type="ECO:0000313" key="1">
    <source>
        <dbReference type="EMBL" id="GMT30931.1"/>
    </source>
</evidence>
<name>A0AAV5WF94_9BILA</name>
<evidence type="ECO:0000313" key="2">
    <source>
        <dbReference type="Proteomes" id="UP001432322"/>
    </source>
</evidence>
<organism evidence="1 2">
    <name type="scientific">Pristionchus fissidentatus</name>
    <dbReference type="NCBI Taxonomy" id="1538716"/>
    <lineage>
        <taxon>Eukaryota</taxon>
        <taxon>Metazoa</taxon>
        <taxon>Ecdysozoa</taxon>
        <taxon>Nematoda</taxon>
        <taxon>Chromadorea</taxon>
        <taxon>Rhabditida</taxon>
        <taxon>Rhabditina</taxon>
        <taxon>Diplogasteromorpha</taxon>
        <taxon>Diplogasteroidea</taxon>
        <taxon>Neodiplogasteridae</taxon>
        <taxon>Pristionchus</taxon>
    </lineage>
</organism>
<accession>A0AAV5WF94</accession>
<gene>
    <name evidence="1" type="ORF">PFISCL1PPCAC_22228</name>
</gene>
<proteinExistence type="predicted"/>
<dbReference type="Proteomes" id="UP001432322">
    <property type="component" value="Unassembled WGS sequence"/>
</dbReference>
<dbReference type="EMBL" id="BTSY01000005">
    <property type="protein sequence ID" value="GMT30931.1"/>
    <property type="molecule type" value="Genomic_DNA"/>
</dbReference>
<feature type="non-terminal residue" evidence="1">
    <location>
        <position position="1"/>
    </location>
</feature>
<keyword evidence="2" id="KW-1185">Reference proteome</keyword>
<protein>
    <recommendedName>
        <fullName evidence="3">UPAR/Ly6 domain-containing protein</fullName>
    </recommendedName>
</protein>
<sequence>VIFFTFAASFAFTSPTQPRFACQVQNHYTDLAYVACETQCYSINVLTNSGMRTIRRGCAGSDDLIERAKFELEHKIALIPTDCRTAGSGTLRMDGEMTLTQKCCSTPFCNSSSGNTLLVSIALSLIALLL</sequence>
<dbReference type="AlphaFoldDB" id="A0AAV5WF94"/>